<dbReference type="OrthoDB" id="8021042at2"/>
<accession>A0A7X3MP93</accession>
<comment type="caution">
    <text evidence="2">The sequence shown here is derived from an EMBL/GenBank/DDBJ whole genome shotgun (WGS) entry which is preliminary data.</text>
</comment>
<dbReference type="EMBL" id="WURB01000002">
    <property type="protein sequence ID" value="MXQ10543.1"/>
    <property type="molecule type" value="Genomic_DNA"/>
</dbReference>
<keyword evidence="1" id="KW-1133">Transmembrane helix</keyword>
<keyword evidence="1" id="KW-0472">Membrane</keyword>
<evidence type="ECO:0000256" key="1">
    <source>
        <dbReference type="SAM" id="Phobius"/>
    </source>
</evidence>
<reference evidence="2 3" key="2">
    <citation type="submission" date="2020-01" db="EMBL/GenBank/DDBJ databases">
        <title>Microvirga sp. nov., an arsenate reduction bacterium isolated from Tibet hotspring sediments.</title>
        <authorList>
            <person name="Xian W.-D."/>
            <person name="Li W.-J."/>
        </authorList>
    </citation>
    <scope>NUCLEOTIDE SEQUENCE [LARGE SCALE GENOMIC DNA]</scope>
    <source>
        <strain evidence="2 3">KCTC 23863</strain>
    </source>
</reference>
<proteinExistence type="predicted"/>
<name>A0A7X3MP93_9HYPH</name>
<feature type="transmembrane region" description="Helical" evidence="1">
    <location>
        <begin position="7"/>
        <end position="29"/>
    </location>
</feature>
<reference evidence="2 3" key="1">
    <citation type="submission" date="2019-12" db="EMBL/GenBank/DDBJ databases">
        <authorList>
            <person name="Yuan C.-G."/>
        </authorList>
    </citation>
    <scope>NUCLEOTIDE SEQUENCE [LARGE SCALE GENOMIC DNA]</scope>
    <source>
        <strain evidence="2 3">KCTC 23863</strain>
    </source>
</reference>
<gene>
    <name evidence="2" type="ORF">GR328_03550</name>
</gene>
<dbReference type="AlphaFoldDB" id="A0A7X3MP93"/>
<dbReference type="Proteomes" id="UP000436483">
    <property type="component" value="Unassembled WGS sequence"/>
</dbReference>
<organism evidence="2 3">
    <name type="scientific">Microvirga makkahensis</name>
    <dbReference type="NCBI Taxonomy" id="1128670"/>
    <lineage>
        <taxon>Bacteria</taxon>
        <taxon>Pseudomonadati</taxon>
        <taxon>Pseudomonadota</taxon>
        <taxon>Alphaproteobacteria</taxon>
        <taxon>Hyphomicrobiales</taxon>
        <taxon>Methylobacteriaceae</taxon>
        <taxon>Microvirga</taxon>
    </lineage>
</organism>
<protein>
    <submittedName>
        <fullName evidence="2">Uncharacterized protein</fullName>
    </submittedName>
</protein>
<keyword evidence="3" id="KW-1185">Reference proteome</keyword>
<keyword evidence="1" id="KW-0812">Transmembrane</keyword>
<evidence type="ECO:0000313" key="3">
    <source>
        <dbReference type="Proteomes" id="UP000436483"/>
    </source>
</evidence>
<feature type="transmembrane region" description="Helical" evidence="1">
    <location>
        <begin position="35"/>
        <end position="54"/>
    </location>
</feature>
<evidence type="ECO:0000313" key="2">
    <source>
        <dbReference type="EMBL" id="MXQ10543.1"/>
    </source>
</evidence>
<sequence length="66" mass="6723">MTRLRATLTAAILFGGVCLVLGGLGAMMIESARVLAVYGIGVLGFAAWVSGDTYQGCRAQPDSSGT</sequence>
<dbReference type="RefSeq" id="WP_160883148.1">
    <property type="nucleotide sequence ID" value="NZ_WURB01000002.1"/>
</dbReference>